<reference evidence="1 2" key="1">
    <citation type="journal article" date="2017" name="Genome Biol.">
        <title>New reference genome sequences of hot pepper reveal the massive evolution of plant disease-resistance genes by retroduplication.</title>
        <authorList>
            <person name="Kim S."/>
            <person name="Park J."/>
            <person name="Yeom S.I."/>
            <person name="Kim Y.M."/>
            <person name="Seo E."/>
            <person name="Kim K.T."/>
            <person name="Kim M.S."/>
            <person name="Lee J.M."/>
            <person name="Cheong K."/>
            <person name="Shin H.S."/>
            <person name="Kim S.B."/>
            <person name="Han K."/>
            <person name="Lee J."/>
            <person name="Park M."/>
            <person name="Lee H.A."/>
            <person name="Lee H.Y."/>
            <person name="Lee Y."/>
            <person name="Oh S."/>
            <person name="Lee J.H."/>
            <person name="Choi E."/>
            <person name="Choi E."/>
            <person name="Lee S.E."/>
            <person name="Jeon J."/>
            <person name="Kim H."/>
            <person name="Choi G."/>
            <person name="Song H."/>
            <person name="Lee J."/>
            <person name="Lee S.C."/>
            <person name="Kwon J.K."/>
            <person name="Lee H.Y."/>
            <person name="Koo N."/>
            <person name="Hong Y."/>
            <person name="Kim R.W."/>
            <person name="Kang W.H."/>
            <person name="Huh J.H."/>
            <person name="Kang B.C."/>
            <person name="Yang T.J."/>
            <person name="Lee Y.H."/>
            <person name="Bennetzen J.L."/>
            <person name="Choi D."/>
        </authorList>
    </citation>
    <scope>NUCLEOTIDE SEQUENCE [LARGE SCALE GENOMIC DNA]</scope>
    <source>
        <strain evidence="2">cv. PBC81</strain>
    </source>
</reference>
<name>A0A2G2VUY2_CAPBA</name>
<gene>
    <name evidence="1" type="ORF">CQW23_24453</name>
</gene>
<evidence type="ECO:0000313" key="2">
    <source>
        <dbReference type="Proteomes" id="UP000224567"/>
    </source>
</evidence>
<accession>A0A2G2VUY2</accession>
<organism evidence="1 2">
    <name type="scientific">Capsicum baccatum</name>
    <name type="common">Peruvian pepper</name>
    <dbReference type="NCBI Taxonomy" id="33114"/>
    <lineage>
        <taxon>Eukaryota</taxon>
        <taxon>Viridiplantae</taxon>
        <taxon>Streptophyta</taxon>
        <taxon>Embryophyta</taxon>
        <taxon>Tracheophyta</taxon>
        <taxon>Spermatophyta</taxon>
        <taxon>Magnoliopsida</taxon>
        <taxon>eudicotyledons</taxon>
        <taxon>Gunneridae</taxon>
        <taxon>Pentapetalae</taxon>
        <taxon>asterids</taxon>
        <taxon>lamiids</taxon>
        <taxon>Solanales</taxon>
        <taxon>Solanaceae</taxon>
        <taxon>Solanoideae</taxon>
        <taxon>Capsiceae</taxon>
        <taxon>Capsicum</taxon>
    </lineage>
</organism>
<dbReference type="AlphaFoldDB" id="A0A2G2VUY2"/>
<dbReference type="EMBL" id="MLFT02000010">
    <property type="protein sequence ID" value="PHT36753.1"/>
    <property type="molecule type" value="Genomic_DNA"/>
</dbReference>
<sequence>MLMVLYEELCVEKEDVRTLDGAELDNCAPETCILVEVCAEKEKGRTLYGLEQVNKELAINHAKNCAPDIYIMNISDGMMEIDKPVNVVGDLTYVNGTELEELCVLKGKFRTLDGTRLNCYARDCAPKTCIVERSDKMMKIENSENVDDPKRDRQWIVDDAATEYEELRVKKQKVESLDGVELDCYETDHFKTHAPKSIDGVEVSRPKWP</sequence>
<dbReference type="Proteomes" id="UP000224567">
    <property type="component" value="Unassembled WGS sequence"/>
</dbReference>
<proteinExistence type="predicted"/>
<keyword evidence="2" id="KW-1185">Reference proteome</keyword>
<protein>
    <submittedName>
        <fullName evidence="1">Uncharacterized protein</fullName>
    </submittedName>
</protein>
<reference evidence="2" key="2">
    <citation type="journal article" date="2017" name="J. Anim. Genet.">
        <title>Multiple reference genome sequences of hot pepper reveal the massive evolution of plant disease resistance genes by retroduplication.</title>
        <authorList>
            <person name="Kim S."/>
            <person name="Park J."/>
            <person name="Yeom S.-I."/>
            <person name="Kim Y.-M."/>
            <person name="Seo E."/>
            <person name="Kim K.-T."/>
            <person name="Kim M.-S."/>
            <person name="Lee J.M."/>
            <person name="Cheong K."/>
            <person name="Shin H.-S."/>
            <person name="Kim S.-B."/>
            <person name="Han K."/>
            <person name="Lee J."/>
            <person name="Park M."/>
            <person name="Lee H.-A."/>
            <person name="Lee H.-Y."/>
            <person name="Lee Y."/>
            <person name="Oh S."/>
            <person name="Lee J.H."/>
            <person name="Choi E."/>
            <person name="Choi E."/>
            <person name="Lee S.E."/>
            <person name="Jeon J."/>
            <person name="Kim H."/>
            <person name="Choi G."/>
            <person name="Song H."/>
            <person name="Lee J."/>
            <person name="Lee S.-C."/>
            <person name="Kwon J.-K."/>
            <person name="Lee H.-Y."/>
            <person name="Koo N."/>
            <person name="Hong Y."/>
            <person name="Kim R.W."/>
            <person name="Kang W.-H."/>
            <person name="Huh J.H."/>
            <person name="Kang B.-C."/>
            <person name="Yang T.-J."/>
            <person name="Lee Y.-H."/>
            <person name="Bennetzen J.L."/>
            <person name="Choi D."/>
        </authorList>
    </citation>
    <scope>NUCLEOTIDE SEQUENCE [LARGE SCALE GENOMIC DNA]</scope>
    <source>
        <strain evidence="2">cv. PBC81</strain>
    </source>
</reference>
<comment type="caution">
    <text evidence="1">The sequence shown here is derived from an EMBL/GenBank/DDBJ whole genome shotgun (WGS) entry which is preliminary data.</text>
</comment>
<evidence type="ECO:0000313" key="1">
    <source>
        <dbReference type="EMBL" id="PHT36753.1"/>
    </source>
</evidence>